<dbReference type="InParanoid" id="A0A218YXV8"/>
<comment type="caution">
    <text evidence="2">The sequence shown here is derived from an EMBL/GenBank/DDBJ whole genome shotgun (WGS) entry which is preliminary data.</text>
</comment>
<name>A0A218YXV8_9HELO</name>
<reference evidence="2 3" key="1">
    <citation type="submission" date="2017-04" db="EMBL/GenBank/DDBJ databases">
        <title>Draft genome sequence of Marssonina coronaria NL1: causal agent of apple blotch.</title>
        <authorList>
            <person name="Cheng Q."/>
        </authorList>
    </citation>
    <scope>NUCLEOTIDE SEQUENCE [LARGE SCALE GENOMIC DNA]</scope>
    <source>
        <strain evidence="2 3">NL1</strain>
    </source>
</reference>
<evidence type="ECO:0000313" key="3">
    <source>
        <dbReference type="Proteomes" id="UP000242519"/>
    </source>
</evidence>
<keyword evidence="3" id="KW-1185">Reference proteome</keyword>
<sequence length="102" mass="10329">MARASSTTGSTSAFALPRPGAYASTKSAFSGQTLPALVPPRNPALHVKFGLAAATVSGHRNLNHSISQLLTAPCQPAPGGTGTPKPLTQPTSPSPLQIFVVV</sequence>
<dbReference type="AlphaFoldDB" id="A0A218YXV8"/>
<protein>
    <submittedName>
        <fullName evidence="2">Heterodisulfide reductase, subunit B</fullName>
    </submittedName>
</protein>
<proteinExistence type="predicted"/>
<evidence type="ECO:0000256" key="1">
    <source>
        <dbReference type="SAM" id="MobiDB-lite"/>
    </source>
</evidence>
<evidence type="ECO:0000313" key="2">
    <source>
        <dbReference type="EMBL" id="OWP00210.1"/>
    </source>
</evidence>
<organism evidence="2 3">
    <name type="scientific">Diplocarpon coronariae</name>
    <dbReference type="NCBI Taxonomy" id="2795749"/>
    <lineage>
        <taxon>Eukaryota</taxon>
        <taxon>Fungi</taxon>
        <taxon>Dikarya</taxon>
        <taxon>Ascomycota</taxon>
        <taxon>Pezizomycotina</taxon>
        <taxon>Leotiomycetes</taxon>
        <taxon>Helotiales</taxon>
        <taxon>Drepanopezizaceae</taxon>
        <taxon>Diplocarpon</taxon>
    </lineage>
</organism>
<accession>A0A218YXV8</accession>
<feature type="region of interest" description="Disordered" evidence="1">
    <location>
        <begin position="73"/>
        <end position="94"/>
    </location>
</feature>
<gene>
    <name evidence="2" type="ORF">B2J93_5780</name>
</gene>
<dbReference type="EMBL" id="MZNU01000335">
    <property type="protein sequence ID" value="OWP00210.1"/>
    <property type="molecule type" value="Genomic_DNA"/>
</dbReference>
<dbReference type="Proteomes" id="UP000242519">
    <property type="component" value="Unassembled WGS sequence"/>
</dbReference>